<dbReference type="EnsemblMetazoa" id="MESCA005052-RA">
    <property type="protein sequence ID" value="MESCA005052-PA"/>
    <property type="gene ID" value="MESCA005052"/>
</dbReference>
<keyword evidence="3" id="KW-1185">Reference proteome</keyword>
<dbReference type="HOGENOM" id="CLU_1148347_0_0_1"/>
<feature type="compositionally biased region" description="Low complexity" evidence="1">
    <location>
        <begin position="130"/>
        <end position="145"/>
    </location>
</feature>
<sequence length="242" mass="25279">MDSSPDLTLKLRRGSSDSRDSFYMDFAQGIDSDIEEVESSVLVNNSNVTAGVVVAPPPPPPPLDDTGSVTTCVKATMIHRKRKNSTKEEPEDPSTSPSPPPTPPPCPPLSVAPPPSPPHHMTPMTPPDSPSHSLSGHQLSSLVLHQFEHSSDMANNDDDSTTITTPPSNGCSTLTPPVAAQLGSNAADDTIISQPSYGNISKSLNEKSTSIASATLSGLTGTGTGTHTENTSNSLLKNDSDF</sequence>
<feature type="region of interest" description="Disordered" evidence="1">
    <location>
        <begin position="216"/>
        <end position="242"/>
    </location>
</feature>
<feature type="compositionally biased region" description="Low complexity" evidence="1">
    <location>
        <begin position="216"/>
        <end position="234"/>
    </location>
</feature>
<dbReference type="AlphaFoldDB" id="T1GNA8"/>
<organism evidence="2 3">
    <name type="scientific">Megaselia scalaris</name>
    <name type="common">Humpbacked fly</name>
    <name type="synonym">Phora scalaris</name>
    <dbReference type="NCBI Taxonomy" id="36166"/>
    <lineage>
        <taxon>Eukaryota</taxon>
        <taxon>Metazoa</taxon>
        <taxon>Ecdysozoa</taxon>
        <taxon>Arthropoda</taxon>
        <taxon>Hexapoda</taxon>
        <taxon>Insecta</taxon>
        <taxon>Pterygota</taxon>
        <taxon>Neoptera</taxon>
        <taxon>Endopterygota</taxon>
        <taxon>Diptera</taxon>
        <taxon>Brachycera</taxon>
        <taxon>Muscomorpha</taxon>
        <taxon>Platypezoidea</taxon>
        <taxon>Phoridae</taxon>
        <taxon>Megaseliini</taxon>
        <taxon>Megaselia</taxon>
    </lineage>
</organism>
<proteinExistence type="predicted"/>
<reference evidence="3" key="1">
    <citation type="submission" date="2013-02" db="EMBL/GenBank/DDBJ databases">
        <authorList>
            <person name="Hughes D."/>
        </authorList>
    </citation>
    <scope>NUCLEOTIDE SEQUENCE</scope>
    <source>
        <strain>Durham</strain>
        <strain evidence="3">NC isolate 2 -- Noor lab</strain>
    </source>
</reference>
<dbReference type="EMBL" id="CAQQ02065764">
    <property type="status" value="NOT_ANNOTATED_CDS"/>
    <property type="molecule type" value="Genomic_DNA"/>
</dbReference>
<evidence type="ECO:0000256" key="1">
    <source>
        <dbReference type="SAM" id="MobiDB-lite"/>
    </source>
</evidence>
<accession>T1GNA8</accession>
<feature type="region of interest" description="Disordered" evidence="1">
    <location>
        <begin position="50"/>
        <end position="177"/>
    </location>
</feature>
<name>T1GNA8_MEGSC</name>
<evidence type="ECO:0000313" key="2">
    <source>
        <dbReference type="EnsemblMetazoa" id="MESCA005052-PA"/>
    </source>
</evidence>
<feature type="compositionally biased region" description="Pro residues" evidence="1">
    <location>
        <begin position="96"/>
        <end position="129"/>
    </location>
</feature>
<protein>
    <submittedName>
        <fullName evidence="2">Uncharacterized protein</fullName>
    </submittedName>
</protein>
<reference evidence="2" key="2">
    <citation type="submission" date="2015-06" db="UniProtKB">
        <authorList>
            <consortium name="EnsemblMetazoa"/>
        </authorList>
    </citation>
    <scope>IDENTIFICATION</scope>
</reference>
<dbReference type="Proteomes" id="UP000015102">
    <property type="component" value="Unassembled WGS sequence"/>
</dbReference>
<feature type="region of interest" description="Disordered" evidence="1">
    <location>
        <begin position="1"/>
        <end position="21"/>
    </location>
</feature>
<evidence type="ECO:0000313" key="3">
    <source>
        <dbReference type="Proteomes" id="UP000015102"/>
    </source>
</evidence>